<organism evidence="9 11">
    <name type="scientific">Shewanella psychromarinicola</name>
    <dbReference type="NCBI Taxonomy" id="2487742"/>
    <lineage>
        <taxon>Bacteria</taxon>
        <taxon>Pseudomonadati</taxon>
        <taxon>Pseudomonadota</taxon>
        <taxon>Gammaproteobacteria</taxon>
        <taxon>Alteromonadales</taxon>
        <taxon>Shewanellaceae</taxon>
        <taxon>Shewanella</taxon>
    </lineage>
</organism>
<dbReference type="KEGG" id="spsr:EGC80_06545"/>
<keyword evidence="10" id="KW-1185">Reference proteome</keyword>
<dbReference type="Proteomes" id="UP000273778">
    <property type="component" value="Chromosome"/>
</dbReference>
<evidence type="ECO:0000259" key="7">
    <source>
        <dbReference type="Pfam" id="PF12698"/>
    </source>
</evidence>
<keyword evidence="3 6" id="KW-0812">Transmembrane</keyword>
<dbReference type="EMBL" id="RKKB01000024">
    <property type="protein sequence ID" value="RPA22870.1"/>
    <property type="molecule type" value="Genomic_DNA"/>
</dbReference>
<feature type="transmembrane region" description="Helical" evidence="6">
    <location>
        <begin position="264"/>
        <end position="285"/>
    </location>
</feature>
<reference evidence="8 10" key="1">
    <citation type="submission" date="2018-11" db="EMBL/GenBank/DDBJ databases">
        <title>Shewanella sp. M2.</title>
        <authorList>
            <person name="Hwang Y.J."/>
            <person name="Hwang C.Y."/>
        </authorList>
    </citation>
    <scope>NUCLEOTIDE SEQUENCE [LARGE SCALE GENOMIC DNA]</scope>
    <source>
        <strain evidence="8 10">M2</strain>
    </source>
</reference>
<keyword evidence="4 6" id="KW-1133">Transmembrane helix</keyword>
<feature type="transmembrane region" description="Helical" evidence="6">
    <location>
        <begin position="185"/>
        <end position="209"/>
    </location>
</feature>
<dbReference type="Pfam" id="PF12698">
    <property type="entry name" value="ABC2_membrane_3"/>
    <property type="match status" value="1"/>
</dbReference>
<evidence type="ECO:0000313" key="9">
    <source>
        <dbReference type="EMBL" id="RPA22870.1"/>
    </source>
</evidence>
<evidence type="ECO:0000313" key="10">
    <source>
        <dbReference type="Proteomes" id="UP000273778"/>
    </source>
</evidence>
<reference evidence="11" key="2">
    <citation type="submission" date="2018-11" db="EMBL/GenBank/DDBJ databases">
        <title>Shewanella sp. R106.</title>
        <authorList>
            <person name="Hwang Y.J."/>
            <person name="Hwang C.Y."/>
        </authorList>
    </citation>
    <scope>NUCLEOTIDE SEQUENCE [LARGE SCALE GENOMIC DNA]</scope>
    <source>
        <strain evidence="11">R106</strain>
    </source>
</reference>
<feature type="transmembrane region" description="Helical" evidence="6">
    <location>
        <begin position="20"/>
        <end position="37"/>
    </location>
</feature>
<dbReference type="Proteomes" id="UP000278855">
    <property type="component" value="Unassembled WGS sequence"/>
</dbReference>
<keyword evidence="5 6" id="KW-0472">Membrane</keyword>
<dbReference type="OrthoDB" id="9811522at2"/>
<sequence length="384" mass="42454">MQFWQLVYLDIKHLIKDKAISLTLFGGVIFYALLYPLPYLNQVATEQEIVLVDLDKSSLSRTLARHVDASPKIALAASLDSITSAQEWIEADKAHGLLVIPEGFRRNLILGKGVTLSYSGDANYFLIYSAIAGGLVASGLDMAKQVQFVDLLSAGVQAKQAELSLNPVTLNAVPVFNQSLGYLPYVVPAVLLLVLHQTLLIASGILGAGQWLHDGYWQQVSALELVCGRIVALLCIYAYLTSFYLGFCFYAYDLTLQGSPIELALLISVFLLATAAASVAFSCLFTRRDLPTQVLLLISMPILFVSGFVWPLELIPTPLIWLSQTIPAVPGMMGLLKLTQMGTDWRSLLGLWLQLWGLFVVFFVFAIIGVKYRQRQFKLSKNYH</sequence>
<evidence type="ECO:0000256" key="4">
    <source>
        <dbReference type="ARBA" id="ARBA00022989"/>
    </source>
</evidence>
<evidence type="ECO:0000256" key="3">
    <source>
        <dbReference type="ARBA" id="ARBA00022692"/>
    </source>
</evidence>
<feature type="transmembrane region" description="Helical" evidence="6">
    <location>
        <begin position="294"/>
        <end position="312"/>
    </location>
</feature>
<keyword evidence="2" id="KW-1003">Cell membrane</keyword>
<name>A0A3N4DMS2_9GAMM</name>
<feature type="transmembrane region" description="Helical" evidence="6">
    <location>
        <begin position="348"/>
        <end position="370"/>
    </location>
</feature>
<evidence type="ECO:0000256" key="6">
    <source>
        <dbReference type="SAM" id="Phobius"/>
    </source>
</evidence>
<reference evidence="9" key="3">
    <citation type="submission" date="2018-11" db="EMBL/GenBank/DDBJ databases">
        <authorList>
            <person name="Hwang Y.J."/>
            <person name="Hwang C.Y."/>
        </authorList>
    </citation>
    <scope>NUCLEOTIDE SEQUENCE</scope>
    <source>
        <strain evidence="9">R106</strain>
    </source>
</reference>
<dbReference type="EMBL" id="CP034073">
    <property type="protein sequence ID" value="AZG34613.1"/>
    <property type="molecule type" value="Genomic_DNA"/>
</dbReference>
<feature type="domain" description="ABC-2 type transporter transmembrane" evidence="7">
    <location>
        <begin position="21"/>
        <end position="368"/>
    </location>
</feature>
<protein>
    <submittedName>
        <fullName evidence="9">ABC transporter permease</fullName>
    </submittedName>
</protein>
<dbReference type="RefSeq" id="WP_124014073.1">
    <property type="nucleotide sequence ID" value="NZ_CP034073.1"/>
</dbReference>
<dbReference type="GO" id="GO:0005886">
    <property type="term" value="C:plasma membrane"/>
    <property type="evidence" value="ECO:0007669"/>
    <property type="project" value="UniProtKB-SubCell"/>
</dbReference>
<feature type="transmembrane region" description="Helical" evidence="6">
    <location>
        <begin position="230"/>
        <end position="252"/>
    </location>
</feature>
<evidence type="ECO:0000256" key="2">
    <source>
        <dbReference type="ARBA" id="ARBA00022475"/>
    </source>
</evidence>
<gene>
    <name evidence="9" type="ORF">EGC77_20225</name>
    <name evidence="8" type="ORF">EGC80_06545</name>
</gene>
<evidence type="ECO:0000256" key="5">
    <source>
        <dbReference type="ARBA" id="ARBA00023136"/>
    </source>
</evidence>
<evidence type="ECO:0000256" key="1">
    <source>
        <dbReference type="ARBA" id="ARBA00004651"/>
    </source>
</evidence>
<dbReference type="Gene3D" id="3.40.1710.10">
    <property type="entry name" value="abc type-2 transporter like domain"/>
    <property type="match status" value="1"/>
</dbReference>
<evidence type="ECO:0000313" key="8">
    <source>
        <dbReference type="EMBL" id="AZG34613.1"/>
    </source>
</evidence>
<dbReference type="PANTHER" id="PTHR30294">
    <property type="entry name" value="MEMBRANE COMPONENT OF ABC TRANSPORTER YHHJ-RELATED"/>
    <property type="match status" value="1"/>
</dbReference>
<proteinExistence type="predicted"/>
<dbReference type="AlphaFoldDB" id="A0A3N4DMS2"/>
<evidence type="ECO:0000313" key="11">
    <source>
        <dbReference type="Proteomes" id="UP000278855"/>
    </source>
</evidence>
<dbReference type="GO" id="GO:0140359">
    <property type="term" value="F:ABC-type transporter activity"/>
    <property type="evidence" value="ECO:0007669"/>
    <property type="project" value="InterPro"/>
</dbReference>
<accession>A0A3N4DMS2</accession>
<dbReference type="InterPro" id="IPR051449">
    <property type="entry name" value="ABC-2_transporter_component"/>
</dbReference>
<dbReference type="PANTHER" id="PTHR30294:SF46">
    <property type="entry name" value="ABC TRANSPORTER PERMEASE"/>
    <property type="match status" value="1"/>
</dbReference>
<comment type="subcellular location">
    <subcellularLocation>
        <location evidence="1">Cell membrane</location>
        <topology evidence="1">Multi-pass membrane protein</topology>
    </subcellularLocation>
</comment>
<dbReference type="InterPro" id="IPR013525">
    <property type="entry name" value="ABC2_TM"/>
</dbReference>